<name>A0A517SD52_9PLAN</name>
<accession>A0A517SD52</accession>
<keyword evidence="3" id="KW-1185">Reference proteome</keyword>
<feature type="signal peptide" evidence="1">
    <location>
        <begin position="1"/>
        <end position="23"/>
    </location>
</feature>
<dbReference type="KEGG" id="ccos:Pan44_20800"/>
<sequence length="125" mass="13670" precursor="true">MRGISRLGGIGLCIALVAGTAFAAKTKDSFEFFFPGVDEEGNLDDGLGADGIVTVTYNSRTDRLRVVGRAVVDNESNRRQIFNDTGVLDFFGVDGDVVRDRYVVAKRGRATYRGLVKNVDEFDVE</sequence>
<dbReference type="AlphaFoldDB" id="A0A517SD52"/>
<reference evidence="2 3" key="1">
    <citation type="submission" date="2019-02" db="EMBL/GenBank/DDBJ databases">
        <title>Deep-cultivation of Planctomycetes and their phenomic and genomic characterization uncovers novel biology.</title>
        <authorList>
            <person name="Wiegand S."/>
            <person name="Jogler M."/>
            <person name="Boedeker C."/>
            <person name="Pinto D."/>
            <person name="Vollmers J."/>
            <person name="Rivas-Marin E."/>
            <person name="Kohn T."/>
            <person name="Peeters S.H."/>
            <person name="Heuer A."/>
            <person name="Rast P."/>
            <person name="Oberbeckmann S."/>
            <person name="Bunk B."/>
            <person name="Jeske O."/>
            <person name="Meyerdierks A."/>
            <person name="Storesund J.E."/>
            <person name="Kallscheuer N."/>
            <person name="Luecker S."/>
            <person name="Lage O.M."/>
            <person name="Pohl T."/>
            <person name="Merkel B.J."/>
            <person name="Hornburger P."/>
            <person name="Mueller R.-W."/>
            <person name="Bruemmer F."/>
            <person name="Labrenz M."/>
            <person name="Spormann A.M."/>
            <person name="Op den Camp H."/>
            <person name="Overmann J."/>
            <person name="Amann R."/>
            <person name="Jetten M.S.M."/>
            <person name="Mascher T."/>
            <person name="Medema M.H."/>
            <person name="Devos D.P."/>
            <person name="Kaster A.-K."/>
            <person name="Ovreas L."/>
            <person name="Rohde M."/>
            <person name="Galperin M.Y."/>
            <person name="Jogler C."/>
        </authorList>
    </citation>
    <scope>NUCLEOTIDE SEQUENCE [LARGE SCALE GENOMIC DNA]</scope>
    <source>
        <strain evidence="2 3">Pan44</strain>
    </source>
</reference>
<organism evidence="2 3">
    <name type="scientific">Caulifigura coniformis</name>
    <dbReference type="NCBI Taxonomy" id="2527983"/>
    <lineage>
        <taxon>Bacteria</taxon>
        <taxon>Pseudomonadati</taxon>
        <taxon>Planctomycetota</taxon>
        <taxon>Planctomycetia</taxon>
        <taxon>Planctomycetales</taxon>
        <taxon>Planctomycetaceae</taxon>
        <taxon>Caulifigura</taxon>
    </lineage>
</organism>
<dbReference type="EMBL" id="CP036271">
    <property type="protein sequence ID" value="QDT54053.1"/>
    <property type="molecule type" value="Genomic_DNA"/>
</dbReference>
<feature type="chain" id="PRO_5021778767" evidence="1">
    <location>
        <begin position="24"/>
        <end position="125"/>
    </location>
</feature>
<evidence type="ECO:0000256" key="1">
    <source>
        <dbReference type="SAM" id="SignalP"/>
    </source>
</evidence>
<dbReference type="Proteomes" id="UP000315700">
    <property type="component" value="Chromosome"/>
</dbReference>
<proteinExistence type="predicted"/>
<gene>
    <name evidence="2" type="ORF">Pan44_20800</name>
</gene>
<keyword evidence="1" id="KW-0732">Signal</keyword>
<dbReference type="RefSeq" id="WP_145029781.1">
    <property type="nucleotide sequence ID" value="NZ_CP036271.1"/>
</dbReference>
<evidence type="ECO:0000313" key="3">
    <source>
        <dbReference type="Proteomes" id="UP000315700"/>
    </source>
</evidence>
<protein>
    <submittedName>
        <fullName evidence="2">Uncharacterized protein</fullName>
    </submittedName>
</protein>
<dbReference type="InParanoid" id="A0A517SD52"/>
<evidence type="ECO:0000313" key="2">
    <source>
        <dbReference type="EMBL" id="QDT54053.1"/>
    </source>
</evidence>